<sequence length="432" mass="48770">MPPKRGLESVTLAISPDAVSTKKKIKSSATQNAVLNFFRPASQKLPEPTTWRVIDGSLLIGKFLRSDNQEEKRGDRRKIAGFDLDGTLIVTQSGNRHAKTETDWKWWHECVPGKLKQLHEEGYQIIIFTNQAGIKAPKKETANLKKFKLKVASVLAALDIPLTLYAATENDHFRKPRTGMWEEMKDDYDLDVHGVDLENSFLVGDAAGREGDFSDSDRHWALNVGIGFHTPEEFFLNQPGEAMFHRFDPASHIIEDQSVTTLSVFKPSEGKEIVVFVGFPGAGKSTFFRRHLQPMEYERVNQDILKSRDKCVRVAREFLAQEKSVAIGNNNNTNADIASRAVWISLAKEHDVPVRCLHFTAHQELCQHNDAVRAFGGELVNPEKRTVLPKMAFSGYASRFKAPEKSEGFEDVITVDFQGGVEERAVWTKYWI</sequence>
<dbReference type="PANTHER" id="PTHR12083">
    <property type="entry name" value="BIFUNCTIONAL POLYNUCLEOTIDE PHOSPHATASE/KINASE"/>
    <property type="match status" value="1"/>
</dbReference>
<dbReference type="FunFam" id="3.40.50.300:FF:000737">
    <property type="entry name" value="Bifunctional polynucleotide phosphatase/kinase"/>
    <property type="match status" value="1"/>
</dbReference>
<dbReference type="Pfam" id="PF08645">
    <property type="entry name" value="PNK3P"/>
    <property type="match status" value="1"/>
</dbReference>
<evidence type="ECO:0000313" key="2">
    <source>
        <dbReference type="Proteomes" id="UP000326924"/>
    </source>
</evidence>
<dbReference type="InterPro" id="IPR006549">
    <property type="entry name" value="HAD-SF_hydro_IIIA"/>
</dbReference>
<organism evidence="1 2">
    <name type="scientific">Sphaerosporella brunnea</name>
    <dbReference type="NCBI Taxonomy" id="1250544"/>
    <lineage>
        <taxon>Eukaryota</taxon>
        <taxon>Fungi</taxon>
        <taxon>Dikarya</taxon>
        <taxon>Ascomycota</taxon>
        <taxon>Pezizomycotina</taxon>
        <taxon>Pezizomycetes</taxon>
        <taxon>Pezizales</taxon>
        <taxon>Pyronemataceae</taxon>
        <taxon>Sphaerosporella</taxon>
    </lineage>
</organism>
<dbReference type="SUPFAM" id="SSF56784">
    <property type="entry name" value="HAD-like"/>
    <property type="match status" value="1"/>
</dbReference>
<dbReference type="AlphaFoldDB" id="A0A5J5EYR0"/>
<dbReference type="SUPFAM" id="SSF52540">
    <property type="entry name" value="P-loop containing nucleoside triphosphate hydrolases"/>
    <property type="match status" value="1"/>
</dbReference>
<reference evidence="1 2" key="1">
    <citation type="submission" date="2019-09" db="EMBL/GenBank/DDBJ databases">
        <title>Draft genome of the ectomycorrhizal ascomycete Sphaerosporella brunnea.</title>
        <authorList>
            <consortium name="DOE Joint Genome Institute"/>
            <person name="Benucci G.M."/>
            <person name="Marozzi G."/>
            <person name="Antonielli L."/>
            <person name="Sanchez S."/>
            <person name="Marco P."/>
            <person name="Wang X."/>
            <person name="Falini L.B."/>
            <person name="Barry K."/>
            <person name="Haridas S."/>
            <person name="Lipzen A."/>
            <person name="Labutti K."/>
            <person name="Grigoriev I.V."/>
            <person name="Murat C."/>
            <person name="Martin F."/>
            <person name="Albertini E."/>
            <person name="Donnini D."/>
            <person name="Bonito G."/>
        </authorList>
    </citation>
    <scope>NUCLEOTIDE SEQUENCE [LARGE SCALE GENOMIC DNA]</scope>
    <source>
        <strain evidence="1 2">Sb_GMNB300</strain>
    </source>
</reference>
<dbReference type="InterPro" id="IPR036412">
    <property type="entry name" value="HAD-like_sf"/>
</dbReference>
<dbReference type="InParanoid" id="A0A5J5EYR0"/>
<name>A0A5J5EYR0_9PEZI</name>
<protein>
    <submittedName>
        <fullName evidence="1">Polynucleotide kinase 3 phosphatase-domain-containing protein</fullName>
    </submittedName>
</protein>
<accession>A0A5J5EYR0</accession>
<dbReference type="GO" id="GO:0046403">
    <property type="term" value="F:polynucleotide 3'-phosphatase activity"/>
    <property type="evidence" value="ECO:0007669"/>
    <property type="project" value="TreeGrafter"/>
</dbReference>
<dbReference type="Proteomes" id="UP000326924">
    <property type="component" value="Unassembled WGS sequence"/>
</dbReference>
<keyword evidence="1" id="KW-0418">Kinase</keyword>
<dbReference type="Pfam" id="PF13671">
    <property type="entry name" value="AAA_33"/>
    <property type="match status" value="1"/>
</dbReference>
<keyword evidence="1" id="KW-0808">Transferase</keyword>
<dbReference type="InterPro" id="IPR013954">
    <property type="entry name" value="PNK3P"/>
</dbReference>
<comment type="caution">
    <text evidence="1">The sequence shown here is derived from an EMBL/GenBank/DDBJ whole genome shotgun (WGS) entry which is preliminary data.</text>
</comment>
<dbReference type="PANTHER" id="PTHR12083:SF9">
    <property type="entry name" value="BIFUNCTIONAL POLYNUCLEOTIDE PHOSPHATASE_KINASE"/>
    <property type="match status" value="1"/>
</dbReference>
<evidence type="ECO:0000313" key="1">
    <source>
        <dbReference type="EMBL" id="KAA8907863.1"/>
    </source>
</evidence>
<proteinExistence type="predicted"/>
<dbReference type="NCBIfam" id="TIGR01664">
    <property type="entry name" value="DNA-3'-Pase"/>
    <property type="match status" value="1"/>
</dbReference>
<dbReference type="GO" id="GO:0006281">
    <property type="term" value="P:DNA repair"/>
    <property type="evidence" value="ECO:0007669"/>
    <property type="project" value="TreeGrafter"/>
</dbReference>
<dbReference type="OrthoDB" id="19045at2759"/>
<dbReference type="InterPro" id="IPR006551">
    <property type="entry name" value="Polynucleotide_phosphatase"/>
</dbReference>
<dbReference type="GO" id="GO:0046404">
    <property type="term" value="F:ATP-dependent polydeoxyribonucleotide 5'-hydroxyl-kinase activity"/>
    <property type="evidence" value="ECO:0007669"/>
    <property type="project" value="TreeGrafter"/>
</dbReference>
<dbReference type="InterPro" id="IPR027417">
    <property type="entry name" value="P-loop_NTPase"/>
</dbReference>
<dbReference type="GO" id="GO:0003690">
    <property type="term" value="F:double-stranded DNA binding"/>
    <property type="evidence" value="ECO:0007669"/>
    <property type="project" value="TreeGrafter"/>
</dbReference>
<gene>
    <name evidence="1" type="ORF">FN846DRAFT_906493</name>
</gene>
<dbReference type="CDD" id="cd01625">
    <property type="entry name" value="HAD_PNP"/>
    <property type="match status" value="1"/>
</dbReference>
<dbReference type="NCBIfam" id="TIGR01662">
    <property type="entry name" value="HAD-SF-IIIA"/>
    <property type="match status" value="1"/>
</dbReference>
<dbReference type="InterPro" id="IPR023214">
    <property type="entry name" value="HAD_sf"/>
</dbReference>
<dbReference type="EMBL" id="VXIS01000075">
    <property type="protein sequence ID" value="KAA8907863.1"/>
    <property type="molecule type" value="Genomic_DNA"/>
</dbReference>
<dbReference type="Gene3D" id="3.40.50.300">
    <property type="entry name" value="P-loop containing nucleotide triphosphate hydrolases"/>
    <property type="match status" value="1"/>
</dbReference>
<dbReference type="Gene3D" id="3.40.50.1000">
    <property type="entry name" value="HAD superfamily/HAD-like"/>
    <property type="match status" value="1"/>
</dbReference>
<keyword evidence="2" id="KW-1185">Reference proteome</keyword>